<gene>
    <name evidence="7" type="ORF">L228DRAFT_258098</name>
</gene>
<dbReference type="STRING" id="1328760.A0A165JWB6"/>
<accession>A0A165JWB6</accession>
<dbReference type="SUPFAM" id="SSF57850">
    <property type="entry name" value="RING/U-box"/>
    <property type="match status" value="1"/>
</dbReference>
<keyword evidence="8" id="KW-1185">Reference proteome</keyword>
<feature type="compositionally biased region" description="Polar residues" evidence="5">
    <location>
        <begin position="47"/>
        <end position="71"/>
    </location>
</feature>
<evidence type="ECO:0000256" key="4">
    <source>
        <dbReference type="PROSITE-ProRule" id="PRU00175"/>
    </source>
</evidence>
<dbReference type="Proteomes" id="UP000076632">
    <property type="component" value="Unassembled WGS sequence"/>
</dbReference>
<dbReference type="OrthoDB" id="6270329at2759"/>
<evidence type="ECO:0000313" key="7">
    <source>
        <dbReference type="EMBL" id="KZF26704.1"/>
    </source>
</evidence>
<dbReference type="OMA" id="CLMEALM"/>
<sequence length="370" mass="40150">MSGQESGRFPSQQSGADSPLNLGSGSDGWTTPSSSNGSWWHLDEQESNYLDPNSTSFESYSSSIAPSSTFANDPRPRAQMPYDPISGRTARPLPSWGSANASESTQNNFQATNGHARHSPRQTTNSPESQRQRHNLPASLPPISSLASASSSASSSSSSLQQPVSGPSRAAVHPRFNGQPLPGRDMQGYVDLTADQSSPSRAQEIHKRQRDAEQSSEAGTPKRIKPSRPEADHLQDIEEIDLRDVDDELGLAAALQKQRADQVLAQNRKEGEAPRTLTSLQCVICMDVPTDLTITHCGHLFCYTCLMEALMAGERQSGGGSAPSRCPVCRTRVRRNPVGRAGKEVVPLELKVMKRSDYDKKRQETSTPPT</sequence>
<proteinExistence type="predicted"/>
<evidence type="ECO:0000313" key="8">
    <source>
        <dbReference type="Proteomes" id="UP000076632"/>
    </source>
</evidence>
<keyword evidence="2 4" id="KW-0863">Zinc-finger</keyword>
<organism evidence="7 8">
    <name type="scientific">Xylona heveae (strain CBS 132557 / TC161)</name>
    <dbReference type="NCBI Taxonomy" id="1328760"/>
    <lineage>
        <taxon>Eukaryota</taxon>
        <taxon>Fungi</taxon>
        <taxon>Dikarya</taxon>
        <taxon>Ascomycota</taxon>
        <taxon>Pezizomycotina</taxon>
        <taxon>Xylonomycetes</taxon>
        <taxon>Xylonales</taxon>
        <taxon>Xylonaceae</taxon>
        <taxon>Xylona</taxon>
    </lineage>
</organism>
<protein>
    <recommendedName>
        <fullName evidence="6">RING-type domain-containing protein</fullName>
    </recommendedName>
</protein>
<dbReference type="GeneID" id="28899189"/>
<evidence type="ECO:0000256" key="2">
    <source>
        <dbReference type="ARBA" id="ARBA00022771"/>
    </source>
</evidence>
<feature type="compositionally biased region" description="Low complexity" evidence="5">
    <location>
        <begin position="136"/>
        <end position="160"/>
    </location>
</feature>
<dbReference type="InterPro" id="IPR001841">
    <property type="entry name" value="Znf_RING"/>
</dbReference>
<dbReference type="SMART" id="SM00184">
    <property type="entry name" value="RING"/>
    <property type="match status" value="1"/>
</dbReference>
<dbReference type="EMBL" id="KV407454">
    <property type="protein sequence ID" value="KZF26704.1"/>
    <property type="molecule type" value="Genomic_DNA"/>
</dbReference>
<feature type="region of interest" description="Disordered" evidence="5">
    <location>
        <begin position="1"/>
        <end position="234"/>
    </location>
</feature>
<evidence type="ECO:0000256" key="5">
    <source>
        <dbReference type="SAM" id="MobiDB-lite"/>
    </source>
</evidence>
<dbReference type="InterPro" id="IPR047134">
    <property type="entry name" value="RNF4"/>
</dbReference>
<dbReference type="AlphaFoldDB" id="A0A165JWB6"/>
<dbReference type="RefSeq" id="XP_018192259.1">
    <property type="nucleotide sequence ID" value="XM_018334052.1"/>
</dbReference>
<feature type="domain" description="RING-type" evidence="6">
    <location>
        <begin position="282"/>
        <end position="330"/>
    </location>
</feature>
<dbReference type="PANTHER" id="PTHR23041">
    <property type="entry name" value="RING FINGER DOMAIN-CONTAINING"/>
    <property type="match status" value="1"/>
</dbReference>
<dbReference type="InterPro" id="IPR017907">
    <property type="entry name" value="Znf_RING_CS"/>
</dbReference>
<dbReference type="InParanoid" id="A0A165JWB6"/>
<name>A0A165JWB6_XYLHT</name>
<evidence type="ECO:0000256" key="3">
    <source>
        <dbReference type="ARBA" id="ARBA00022833"/>
    </source>
</evidence>
<evidence type="ECO:0000259" key="6">
    <source>
        <dbReference type="PROSITE" id="PS50089"/>
    </source>
</evidence>
<reference evidence="7 8" key="1">
    <citation type="journal article" date="2016" name="Fungal Biol.">
        <title>The genome of Xylona heveae provides a window into fungal endophytism.</title>
        <authorList>
            <person name="Gazis R."/>
            <person name="Kuo A."/>
            <person name="Riley R."/>
            <person name="LaButti K."/>
            <person name="Lipzen A."/>
            <person name="Lin J."/>
            <person name="Amirebrahimi M."/>
            <person name="Hesse C.N."/>
            <person name="Spatafora J.W."/>
            <person name="Henrissat B."/>
            <person name="Hainaut M."/>
            <person name="Grigoriev I.V."/>
            <person name="Hibbett D.S."/>
        </authorList>
    </citation>
    <scope>NUCLEOTIDE SEQUENCE [LARGE SCALE GENOMIC DNA]</scope>
    <source>
        <strain evidence="7 8">TC161</strain>
    </source>
</reference>
<evidence type="ECO:0000256" key="1">
    <source>
        <dbReference type="ARBA" id="ARBA00022723"/>
    </source>
</evidence>
<dbReference type="PROSITE" id="PS00518">
    <property type="entry name" value="ZF_RING_1"/>
    <property type="match status" value="1"/>
</dbReference>
<keyword evidence="3" id="KW-0862">Zinc</keyword>
<feature type="compositionally biased region" description="Basic and acidic residues" evidence="5">
    <location>
        <begin position="203"/>
        <end position="213"/>
    </location>
</feature>
<feature type="compositionally biased region" description="Polar residues" evidence="5">
    <location>
        <begin position="97"/>
        <end position="113"/>
    </location>
</feature>
<dbReference type="PROSITE" id="PS50089">
    <property type="entry name" value="ZF_RING_2"/>
    <property type="match status" value="1"/>
</dbReference>
<dbReference type="GO" id="GO:0008270">
    <property type="term" value="F:zinc ion binding"/>
    <property type="evidence" value="ECO:0007669"/>
    <property type="project" value="UniProtKB-KW"/>
</dbReference>
<dbReference type="Gene3D" id="3.30.40.10">
    <property type="entry name" value="Zinc/RING finger domain, C3HC4 (zinc finger)"/>
    <property type="match status" value="1"/>
</dbReference>
<dbReference type="InterPro" id="IPR013083">
    <property type="entry name" value="Znf_RING/FYVE/PHD"/>
</dbReference>
<feature type="compositionally biased region" description="Polar residues" evidence="5">
    <location>
        <begin position="1"/>
        <end position="38"/>
    </location>
</feature>
<keyword evidence="1" id="KW-0479">Metal-binding</keyword>
<dbReference type="Pfam" id="PF13920">
    <property type="entry name" value="zf-C3HC4_3"/>
    <property type="match status" value="1"/>
</dbReference>
<dbReference type="PANTHER" id="PTHR23041:SF78">
    <property type="entry name" value="E3 UBIQUITIN-PROTEIN LIGASE RNF4"/>
    <property type="match status" value="1"/>
</dbReference>